<sequence length="117" mass="13344">MPRLGMCSNNLNYCDKDMMSYFARFRVVFPFPVVPLLTSHPIRSFLFPFIIGCPKGASVNDGICKDFYLGEPPTSDPHLSYSERIVQFGPGCLLFKRNLKRAYIQLPVDPYDYPLLG</sequence>
<dbReference type="EMBL" id="CALNXK010000016">
    <property type="protein sequence ID" value="CAH3103573.1"/>
    <property type="molecule type" value="Genomic_DNA"/>
</dbReference>
<reference evidence="1 2" key="1">
    <citation type="submission" date="2022-05" db="EMBL/GenBank/DDBJ databases">
        <authorList>
            <consortium name="Genoscope - CEA"/>
            <person name="William W."/>
        </authorList>
    </citation>
    <scope>NUCLEOTIDE SEQUENCE [LARGE SCALE GENOMIC DNA]</scope>
</reference>
<name>A0ABN8NE18_9CNID</name>
<keyword evidence="2" id="KW-1185">Reference proteome</keyword>
<feature type="non-terminal residue" evidence="1">
    <location>
        <position position="117"/>
    </location>
</feature>
<accession>A0ABN8NE18</accession>
<comment type="caution">
    <text evidence="1">The sequence shown here is derived from an EMBL/GenBank/DDBJ whole genome shotgun (WGS) entry which is preliminary data.</text>
</comment>
<protein>
    <submittedName>
        <fullName evidence="1">Uncharacterized protein</fullName>
    </submittedName>
</protein>
<evidence type="ECO:0000313" key="2">
    <source>
        <dbReference type="Proteomes" id="UP001159405"/>
    </source>
</evidence>
<gene>
    <name evidence="1" type="ORF">PLOB_00011320</name>
</gene>
<proteinExistence type="predicted"/>
<evidence type="ECO:0000313" key="1">
    <source>
        <dbReference type="EMBL" id="CAH3103573.1"/>
    </source>
</evidence>
<organism evidence="1 2">
    <name type="scientific">Porites lobata</name>
    <dbReference type="NCBI Taxonomy" id="104759"/>
    <lineage>
        <taxon>Eukaryota</taxon>
        <taxon>Metazoa</taxon>
        <taxon>Cnidaria</taxon>
        <taxon>Anthozoa</taxon>
        <taxon>Hexacorallia</taxon>
        <taxon>Scleractinia</taxon>
        <taxon>Fungiina</taxon>
        <taxon>Poritidae</taxon>
        <taxon>Porites</taxon>
    </lineage>
</organism>
<dbReference type="Proteomes" id="UP001159405">
    <property type="component" value="Unassembled WGS sequence"/>
</dbReference>